<dbReference type="NCBIfam" id="TIGR00012">
    <property type="entry name" value="L29"/>
    <property type="match status" value="1"/>
</dbReference>
<evidence type="ECO:0000256" key="2">
    <source>
        <dbReference type="ARBA" id="ARBA00022980"/>
    </source>
</evidence>
<dbReference type="SUPFAM" id="SSF46561">
    <property type="entry name" value="Ribosomal protein L29 (L29p)"/>
    <property type="match status" value="1"/>
</dbReference>
<keyword evidence="3 5" id="KW-0687">Ribonucleoprotein</keyword>
<evidence type="ECO:0000313" key="7">
    <source>
        <dbReference type="EMBL" id="KRT67696.1"/>
    </source>
</evidence>
<dbReference type="STRING" id="1576480.XU08_C0001G0105"/>
<reference evidence="7 8" key="1">
    <citation type="submission" date="2015-05" db="EMBL/GenBank/DDBJ databases">
        <title>Critical biogeochemical functions in the subsurface are associated with bacteria from new phyla and little studied lineages.</title>
        <authorList>
            <person name="Hug L.A."/>
            <person name="Thomas B.C."/>
            <person name="Sharon I."/>
            <person name="Brown C.T."/>
            <person name="Sharma R."/>
            <person name="Hettich R.L."/>
            <person name="Wilkins M.J."/>
            <person name="Williams K.H."/>
            <person name="Singh A."/>
            <person name="Banfield J.F."/>
        </authorList>
    </citation>
    <scope>NUCLEOTIDE SEQUENCE [LARGE SCALE GENOMIC DNA]</scope>
    <source>
        <strain evidence="7">CSP1-7</strain>
    </source>
</reference>
<keyword evidence="2 5" id="KW-0689">Ribosomal protein</keyword>
<comment type="caution">
    <text evidence="7">The sequence shown here is derived from an EMBL/GenBank/DDBJ whole genome shotgun (WGS) entry which is preliminary data.</text>
</comment>
<evidence type="ECO:0000256" key="6">
    <source>
        <dbReference type="SAM" id="Coils"/>
    </source>
</evidence>
<evidence type="ECO:0000256" key="5">
    <source>
        <dbReference type="HAMAP-Rule" id="MF_00374"/>
    </source>
</evidence>
<dbReference type="InterPro" id="IPR036049">
    <property type="entry name" value="Ribosomal_uL29_sf"/>
</dbReference>
<dbReference type="GO" id="GO:1990904">
    <property type="term" value="C:ribonucleoprotein complex"/>
    <property type="evidence" value="ECO:0007669"/>
    <property type="project" value="UniProtKB-KW"/>
</dbReference>
<comment type="similarity">
    <text evidence="1 5">Belongs to the universal ribosomal protein uL29 family.</text>
</comment>
<evidence type="ECO:0000256" key="1">
    <source>
        <dbReference type="ARBA" id="ARBA00009254"/>
    </source>
</evidence>
<dbReference type="InterPro" id="IPR001854">
    <property type="entry name" value="Ribosomal_uL29"/>
</dbReference>
<dbReference type="HAMAP" id="MF_00374">
    <property type="entry name" value="Ribosomal_uL29"/>
    <property type="match status" value="1"/>
</dbReference>
<dbReference type="Pfam" id="PF00831">
    <property type="entry name" value="Ribosomal_L29"/>
    <property type="match status" value="1"/>
</dbReference>
<sequence>MSKMKEFREKEEKELRKVLAETQAEISQLRGKRAIGSLADTSTISKKRREAARVMTAMGEKEILKEVLVEKQNGKKKA</sequence>
<evidence type="ECO:0000313" key="8">
    <source>
        <dbReference type="Proteomes" id="UP000051297"/>
    </source>
</evidence>
<gene>
    <name evidence="5" type="primary">rpmC</name>
    <name evidence="7" type="ORF">XU08_C0001G0105</name>
</gene>
<dbReference type="EMBL" id="LDXK01000001">
    <property type="protein sequence ID" value="KRT67696.1"/>
    <property type="molecule type" value="Genomic_DNA"/>
</dbReference>
<organism evidence="7 8">
    <name type="scientific">candidate division WWE3 bacterium CSP1-7</name>
    <dbReference type="NCBI Taxonomy" id="1576480"/>
    <lineage>
        <taxon>Bacteria</taxon>
        <taxon>Katanobacteria</taxon>
    </lineage>
</organism>
<protein>
    <recommendedName>
        <fullName evidence="4 5">Large ribosomal subunit protein uL29</fullName>
    </recommendedName>
</protein>
<dbReference type="Proteomes" id="UP000051297">
    <property type="component" value="Unassembled WGS sequence"/>
</dbReference>
<dbReference type="GO" id="GO:0005840">
    <property type="term" value="C:ribosome"/>
    <property type="evidence" value="ECO:0007669"/>
    <property type="project" value="UniProtKB-KW"/>
</dbReference>
<evidence type="ECO:0000256" key="3">
    <source>
        <dbReference type="ARBA" id="ARBA00023274"/>
    </source>
</evidence>
<feature type="coiled-coil region" evidence="6">
    <location>
        <begin position="5"/>
        <end position="32"/>
    </location>
</feature>
<evidence type="ECO:0000256" key="4">
    <source>
        <dbReference type="ARBA" id="ARBA00035204"/>
    </source>
</evidence>
<proteinExistence type="inferred from homology"/>
<name>A0A0T5ZY42_UNCKA</name>
<keyword evidence="6" id="KW-0175">Coiled coil</keyword>
<dbReference type="Gene3D" id="1.10.287.310">
    <property type="match status" value="1"/>
</dbReference>
<dbReference type="GO" id="GO:0003735">
    <property type="term" value="F:structural constituent of ribosome"/>
    <property type="evidence" value="ECO:0007669"/>
    <property type="project" value="InterPro"/>
</dbReference>
<dbReference type="GO" id="GO:0006412">
    <property type="term" value="P:translation"/>
    <property type="evidence" value="ECO:0007669"/>
    <property type="project" value="UniProtKB-UniRule"/>
</dbReference>
<accession>A0A0T5ZY42</accession>
<dbReference type="AlphaFoldDB" id="A0A0T5ZY42"/>